<proteinExistence type="predicted"/>
<evidence type="ECO:0000313" key="2">
    <source>
        <dbReference type="Proteomes" id="UP000481153"/>
    </source>
</evidence>
<comment type="caution">
    <text evidence="1">The sequence shown here is derived from an EMBL/GenBank/DDBJ whole genome shotgun (WGS) entry which is preliminary data.</text>
</comment>
<protein>
    <submittedName>
        <fullName evidence="1">Uncharacterized protein</fullName>
    </submittedName>
</protein>
<keyword evidence="2" id="KW-1185">Reference proteome</keyword>
<evidence type="ECO:0000313" key="1">
    <source>
        <dbReference type="EMBL" id="KAF0739243.1"/>
    </source>
</evidence>
<dbReference type="AlphaFoldDB" id="A0A6G0XGJ9"/>
<accession>A0A6G0XGJ9</accession>
<name>A0A6G0XGJ9_9STRA</name>
<dbReference type="VEuPathDB" id="FungiDB:AeMF1_010076"/>
<dbReference type="Proteomes" id="UP000481153">
    <property type="component" value="Unassembled WGS sequence"/>
</dbReference>
<reference evidence="1 2" key="1">
    <citation type="submission" date="2019-07" db="EMBL/GenBank/DDBJ databases">
        <title>Genomics analysis of Aphanomyces spp. identifies a new class of oomycete effector associated with host adaptation.</title>
        <authorList>
            <person name="Gaulin E."/>
        </authorList>
    </citation>
    <scope>NUCLEOTIDE SEQUENCE [LARGE SCALE GENOMIC DNA]</scope>
    <source>
        <strain evidence="1 2">ATCC 201684</strain>
    </source>
</reference>
<gene>
    <name evidence="1" type="ORF">Ae201684_005162</name>
</gene>
<dbReference type="EMBL" id="VJMJ01000066">
    <property type="protein sequence ID" value="KAF0739243.1"/>
    <property type="molecule type" value="Genomic_DNA"/>
</dbReference>
<sequence>MQSDGTTGRGTPDDAQLARRQYFQKKQREYRRRVKSKHRTLLEDFARFQNHAANRRTGDLVDYNGMLSWKVVASVFREASGDAKKKKTYLRDLTDANLALIYEMMRFLRACRPRPIASLSNAPPLHQHATLLAKGEARAHSKRWLAQQLYYNTDRFFDNFPAVDASDEFVDCNAECAGPWVNSIETCQVTWPFSVEEVKELFVRPEHQTSVCDHANAGFERDGNTVVTYGLDDDNDPWHYLHGYFYEADRFVVIFRRIHDDEAHLGPGDPDIHEFQWIDIRRLSATRSLVRFLTHRSNLLEDLREYARESREHLKHEDLDEKTIEREVAARDKEILWKFQQDLHDALARLSTCSIHP</sequence>
<organism evidence="1 2">
    <name type="scientific">Aphanomyces euteiches</name>
    <dbReference type="NCBI Taxonomy" id="100861"/>
    <lineage>
        <taxon>Eukaryota</taxon>
        <taxon>Sar</taxon>
        <taxon>Stramenopiles</taxon>
        <taxon>Oomycota</taxon>
        <taxon>Saprolegniomycetes</taxon>
        <taxon>Saprolegniales</taxon>
        <taxon>Verrucalvaceae</taxon>
        <taxon>Aphanomyces</taxon>
    </lineage>
</organism>